<gene>
    <name evidence="1" type="ORF">MW046_01745</name>
</gene>
<dbReference type="Proteomes" id="UP000831768">
    <property type="component" value="Chromosome"/>
</dbReference>
<dbReference type="GeneID" id="71926730"/>
<protein>
    <submittedName>
        <fullName evidence="1">Uncharacterized protein</fullName>
    </submittedName>
</protein>
<dbReference type="RefSeq" id="WP_247993851.1">
    <property type="nucleotide sequence ID" value="NZ_CP096019.1"/>
</dbReference>
<organism evidence="1 2">
    <name type="scientific">Halocatena salina</name>
    <dbReference type="NCBI Taxonomy" id="2934340"/>
    <lineage>
        <taxon>Archaea</taxon>
        <taxon>Methanobacteriati</taxon>
        <taxon>Methanobacteriota</taxon>
        <taxon>Stenosarchaea group</taxon>
        <taxon>Halobacteria</taxon>
        <taxon>Halobacteriales</taxon>
        <taxon>Natronomonadaceae</taxon>
        <taxon>Halocatena</taxon>
    </lineage>
</organism>
<keyword evidence="2" id="KW-1185">Reference proteome</keyword>
<name>A0A8U0A5F5_9EURY</name>
<evidence type="ECO:0000313" key="1">
    <source>
        <dbReference type="EMBL" id="UPM43183.1"/>
    </source>
</evidence>
<sequence length="61" mass="7271">MPSLDPDLERLIDEEISDLSEQNLLKNILDWQVDKIQQPRYGKLDQMDEYTEEYLNDAEDV</sequence>
<accession>A0A8U0A5F5</accession>
<dbReference type="AlphaFoldDB" id="A0A8U0A5F5"/>
<proteinExistence type="predicted"/>
<dbReference type="KEGG" id="haad:MW046_01745"/>
<reference evidence="1" key="1">
    <citation type="submission" date="2022-04" db="EMBL/GenBank/DDBJ databases">
        <title>Halocatena sp. nov., isolated from a salt lake.</title>
        <authorList>
            <person name="Cui H.-L."/>
        </authorList>
    </citation>
    <scope>NUCLEOTIDE SEQUENCE</scope>
    <source>
        <strain evidence="1">AD-1</strain>
    </source>
</reference>
<evidence type="ECO:0000313" key="2">
    <source>
        <dbReference type="Proteomes" id="UP000831768"/>
    </source>
</evidence>
<dbReference type="EMBL" id="CP096019">
    <property type="protein sequence ID" value="UPM43183.1"/>
    <property type="molecule type" value="Genomic_DNA"/>
</dbReference>